<dbReference type="Proteomes" id="UP000215633">
    <property type="component" value="Unassembled WGS sequence"/>
</dbReference>
<sequence length="207" mass="22186">MNSADPRDAQATLDAWRERGADRLDPARFHFIAALARRATAHDGEARRILDERLAGLLQAYGEAVERAAGRDAAGRAAGPAAPAGPLAELLRQFARGGQAGGAAPDGAYPELAALDYFRETWARLSTDRQLRQSEAQVPHNAGPLNSNHLVHRALSLMHELSPAYVRQFLAYLDALAWLDQLQAATSAPAAPAAARPRKTGGRGRSQ</sequence>
<feature type="compositionally biased region" description="Basic residues" evidence="1">
    <location>
        <begin position="196"/>
        <end position="207"/>
    </location>
</feature>
<evidence type="ECO:0000313" key="2">
    <source>
        <dbReference type="EMBL" id="OZI73806.1"/>
    </source>
</evidence>
<comment type="caution">
    <text evidence="2">The sequence shown here is derived from an EMBL/GenBank/DDBJ whole genome shotgun (WGS) entry which is preliminary data.</text>
</comment>
<accession>A0A261VI25</accession>
<keyword evidence="3" id="KW-1185">Reference proteome</keyword>
<reference evidence="3" key="1">
    <citation type="submission" date="2017-05" db="EMBL/GenBank/DDBJ databases">
        <title>Complete and WGS of Bordetella genogroups.</title>
        <authorList>
            <person name="Spilker T."/>
            <person name="Lipuma J."/>
        </authorList>
    </citation>
    <scope>NUCLEOTIDE SEQUENCE [LARGE SCALE GENOMIC DNA]</scope>
    <source>
        <strain evidence="3">AU8256</strain>
    </source>
</reference>
<evidence type="ECO:0008006" key="4">
    <source>
        <dbReference type="Google" id="ProtNLM"/>
    </source>
</evidence>
<organism evidence="2 3">
    <name type="scientific">Bordetella genomosp. 2</name>
    <dbReference type="NCBI Taxonomy" id="1983456"/>
    <lineage>
        <taxon>Bacteria</taxon>
        <taxon>Pseudomonadati</taxon>
        <taxon>Pseudomonadota</taxon>
        <taxon>Betaproteobacteria</taxon>
        <taxon>Burkholderiales</taxon>
        <taxon>Alcaligenaceae</taxon>
        <taxon>Bordetella</taxon>
    </lineage>
</organism>
<dbReference type="RefSeq" id="WP_094807509.1">
    <property type="nucleotide sequence ID" value="NZ_NEVT01000007.1"/>
</dbReference>
<dbReference type="AlphaFoldDB" id="A0A261VI25"/>
<evidence type="ECO:0000256" key="1">
    <source>
        <dbReference type="SAM" id="MobiDB-lite"/>
    </source>
</evidence>
<gene>
    <name evidence="2" type="ORF">CAL24_18360</name>
</gene>
<evidence type="ECO:0000313" key="3">
    <source>
        <dbReference type="Proteomes" id="UP000215633"/>
    </source>
</evidence>
<dbReference type="EMBL" id="NEVT01000007">
    <property type="protein sequence ID" value="OZI73806.1"/>
    <property type="molecule type" value="Genomic_DNA"/>
</dbReference>
<dbReference type="InterPro" id="IPR021549">
    <property type="entry name" value="DUF2894"/>
</dbReference>
<proteinExistence type="predicted"/>
<feature type="region of interest" description="Disordered" evidence="1">
    <location>
        <begin position="188"/>
        <end position="207"/>
    </location>
</feature>
<dbReference type="Pfam" id="PF11445">
    <property type="entry name" value="DUF2894"/>
    <property type="match status" value="1"/>
</dbReference>
<protein>
    <recommendedName>
        <fullName evidence="4">DUF2894 domain-containing protein</fullName>
    </recommendedName>
</protein>
<name>A0A261VI25_9BORD</name>